<reference evidence="3" key="1">
    <citation type="submission" date="2023-10" db="EMBL/GenBank/DDBJ databases">
        <title>Chromosome-level genome of the transformable northern wattle, Acacia crassicarpa.</title>
        <authorList>
            <person name="Massaro I."/>
            <person name="Sinha N.R."/>
            <person name="Poethig S."/>
            <person name="Leichty A.R."/>
        </authorList>
    </citation>
    <scope>NUCLEOTIDE SEQUENCE</scope>
    <source>
        <strain evidence="3">Acra3RX</strain>
        <tissue evidence="3">Leaf</tissue>
    </source>
</reference>
<dbReference type="EMBL" id="JAWXYG010000010">
    <property type="protein sequence ID" value="KAK4260909.1"/>
    <property type="molecule type" value="Genomic_DNA"/>
</dbReference>
<keyword evidence="1" id="KW-0479">Metal-binding</keyword>
<keyword evidence="1" id="KW-0862">Zinc</keyword>
<name>A0AAE1J3C1_9FABA</name>
<evidence type="ECO:0000256" key="1">
    <source>
        <dbReference type="PROSITE-ProRule" id="PRU00834"/>
    </source>
</evidence>
<evidence type="ECO:0000313" key="3">
    <source>
        <dbReference type="EMBL" id="KAK4260909.1"/>
    </source>
</evidence>
<dbReference type="Proteomes" id="UP001293593">
    <property type="component" value="Unassembled WGS sequence"/>
</dbReference>
<sequence>MAASTLYRFPSAIASVSCSTDQKSPPIPLQYCGFFKPSSVSGLKSRVSNYRLKFSNSTAVVTRRAFKVRAVVDGDSATGPQPESDNSENGASIDLKLPRRSMLVEFTCNLCGERTRRLVNRLAYERGVIFVQCAGCLQHHKLVDNLGLITEYDFREKTNTDSEIDQV</sequence>
<dbReference type="Pfam" id="PF05180">
    <property type="entry name" value="zf-DNL"/>
    <property type="match status" value="1"/>
</dbReference>
<dbReference type="GO" id="GO:0030150">
    <property type="term" value="P:protein import into mitochondrial matrix"/>
    <property type="evidence" value="ECO:0007669"/>
    <property type="project" value="TreeGrafter"/>
</dbReference>
<dbReference type="AlphaFoldDB" id="A0AAE1J3C1"/>
<organism evidence="3 4">
    <name type="scientific">Acacia crassicarpa</name>
    <name type="common">northern wattle</name>
    <dbReference type="NCBI Taxonomy" id="499986"/>
    <lineage>
        <taxon>Eukaryota</taxon>
        <taxon>Viridiplantae</taxon>
        <taxon>Streptophyta</taxon>
        <taxon>Embryophyta</taxon>
        <taxon>Tracheophyta</taxon>
        <taxon>Spermatophyta</taxon>
        <taxon>Magnoliopsida</taxon>
        <taxon>eudicotyledons</taxon>
        <taxon>Gunneridae</taxon>
        <taxon>Pentapetalae</taxon>
        <taxon>rosids</taxon>
        <taxon>fabids</taxon>
        <taxon>Fabales</taxon>
        <taxon>Fabaceae</taxon>
        <taxon>Caesalpinioideae</taxon>
        <taxon>mimosoid clade</taxon>
        <taxon>Acacieae</taxon>
        <taxon>Acacia</taxon>
    </lineage>
</organism>
<dbReference type="GO" id="GO:0050821">
    <property type="term" value="P:protein stabilization"/>
    <property type="evidence" value="ECO:0007669"/>
    <property type="project" value="TreeGrafter"/>
</dbReference>
<dbReference type="GO" id="GO:0005739">
    <property type="term" value="C:mitochondrion"/>
    <property type="evidence" value="ECO:0007669"/>
    <property type="project" value="TreeGrafter"/>
</dbReference>
<dbReference type="PANTHER" id="PTHR20922">
    <property type="entry name" value="DNL-TYPE ZINC FINGER PROTEIN"/>
    <property type="match status" value="1"/>
</dbReference>
<keyword evidence="4" id="KW-1185">Reference proteome</keyword>
<comment type="caution">
    <text evidence="3">The sequence shown here is derived from an EMBL/GenBank/DDBJ whole genome shotgun (WGS) entry which is preliminary data.</text>
</comment>
<dbReference type="PANTHER" id="PTHR20922:SF19">
    <property type="entry name" value="F24J5.3"/>
    <property type="match status" value="1"/>
</dbReference>
<dbReference type="PROSITE" id="PS51501">
    <property type="entry name" value="ZF_DNL"/>
    <property type="match status" value="1"/>
</dbReference>
<dbReference type="GO" id="GO:0006457">
    <property type="term" value="P:protein folding"/>
    <property type="evidence" value="ECO:0007669"/>
    <property type="project" value="TreeGrafter"/>
</dbReference>
<evidence type="ECO:0000259" key="2">
    <source>
        <dbReference type="PROSITE" id="PS51501"/>
    </source>
</evidence>
<dbReference type="InterPro" id="IPR024158">
    <property type="entry name" value="Mt_import_TIM15"/>
</dbReference>
<accession>A0AAE1J3C1</accession>
<dbReference type="GO" id="GO:0008270">
    <property type="term" value="F:zinc ion binding"/>
    <property type="evidence" value="ECO:0007669"/>
    <property type="project" value="UniProtKB-KW"/>
</dbReference>
<protein>
    <recommendedName>
        <fullName evidence="2">DNL-type domain-containing protein</fullName>
    </recommendedName>
</protein>
<dbReference type="GO" id="GO:0051087">
    <property type="term" value="F:protein-folding chaperone binding"/>
    <property type="evidence" value="ECO:0007669"/>
    <property type="project" value="TreeGrafter"/>
</dbReference>
<gene>
    <name evidence="3" type="ORF">QN277_003970</name>
</gene>
<proteinExistence type="predicted"/>
<feature type="domain" description="DNL-type" evidence="2">
    <location>
        <begin position="97"/>
        <end position="167"/>
    </location>
</feature>
<evidence type="ECO:0000313" key="4">
    <source>
        <dbReference type="Proteomes" id="UP001293593"/>
    </source>
</evidence>
<keyword evidence="1" id="KW-0863">Zinc-finger</keyword>
<dbReference type="InterPro" id="IPR007853">
    <property type="entry name" value="Znf_DNL-typ"/>
</dbReference>